<dbReference type="AlphaFoldDB" id="O95658"/>
<dbReference type="OrthoDB" id="9938473at2759"/>
<name>O95658_HUMAN</name>
<dbReference type="EMBL" id="U94902">
    <property type="protein sequence ID" value="AAD00765.1"/>
    <property type="molecule type" value="mRNA"/>
</dbReference>
<protein>
    <submittedName>
        <fullName evidence="1">Soluble CD44</fullName>
    </submittedName>
</protein>
<gene>
    <name evidence="1" type="primary">CD44</name>
</gene>
<reference evidence="1" key="1">
    <citation type="submission" date="1997-03" db="EMBL/GenBank/DDBJ databases">
        <title>Soluble CD44 is generated by a different pattern of alternative splicing between exons v9 and v10 in the human and mouse.</title>
        <authorList>
            <person name="Yu Q."/>
            <person name="Toole B.P."/>
        </authorList>
    </citation>
    <scope>NUCLEOTIDE SEQUENCE</scope>
</reference>
<proteinExistence type="evidence at transcript level"/>
<organism evidence="1">
    <name type="scientific">Homo sapiens</name>
    <name type="common">Human</name>
    <dbReference type="NCBI Taxonomy" id="9606"/>
    <lineage>
        <taxon>Eukaryota</taxon>
        <taxon>Metazoa</taxon>
        <taxon>Chordata</taxon>
        <taxon>Craniata</taxon>
        <taxon>Vertebrata</taxon>
        <taxon>Euteleostomi</taxon>
        <taxon>Mammalia</taxon>
        <taxon>Eutheria</taxon>
        <taxon>Euarchontoglires</taxon>
        <taxon>Primates</taxon>
        <taxon>Haplorrhini</taxon>
        <taxon>Catarrhini</taxon>
        <taxon>Hominidae</taxon>
        <taxon>Homo</taxon>
    </lineage>
</organism>
<sequence length="31" mass="3942">VRIIKPSWLQLLIRINQLWVLLQCLWWRCIH</sequence>
<feature type="non-terminal residue" evidence="1">
    <location>
        <position position="1"/>
    </location>
</feature>
<accession>O95658</accession>
<evidence type="ECO:0000313" key="1">
    <source>
        <dbReference type="EMBL" id="AAD00765.1"/>
    </source>
</evidence>
<dbReference type="ChiTaRS" id="CD44">
    <property type="organism name" value="human"/>
</dbReference>